<dbReference type="OrthoDB" id="6509908at2759"/>
<protein>
    <submittedName>
        <fullName evidence="2">Putative transporter MCH4</fullName>
    </submittedName>
</protein>
<name>A0A367XUY3_9ASCO</name>
<comment type="caution">
    <text evidence="2">The sequence shown here is derived from an EMBL/GenBank/DDBJ whole genome shotgun (WGS) entry which is preliminary data.</text>
</comment>
<dbReference type="AlphaFoldDB" id="A0A367XUY3"/>
<feature type="transmembrane region" description="Helical" evidence="1">
    <location>
        <begin position="59"/>
        <end position="84"/>
    </location>
</feature>
<dbReference type="SUPFAM" id="SSF103473">
    <property type="entry name" value="MFS general substrate transporter"/>
    <property type="match status" value="1"/>
</dbReference>
<organism evidence="2 3">
    <name type="scientific">Candida viswanathii</name>
    <dbReference type="NCBI Taxonomy" id="5486"/>
    <lineage>
        <taxon>Eukaryota</taxon>
        <taxon>Fungi</taxon>
        <taxon>Dikarya</taxon>
        <taxon>Ascomycota</taxon>
        <taxon>Saccharomycotina</taxon>
        <taxon>Pichiomycetes</taxon>
        <taxon>Debaryomycetaceae</taxon>
        <taxon>Candida/Lodderomyces clade</taxon>
        <taxon>Candida</taxon>
    </lineage>
</organism>
<dbReference type="InterPro" id="IPR036259">
    <property type="entry name" value="MFS_trans_sf"/>
</dbReference>
<dbReference type="InterPro" id="IPR050327">
    <property type="entry name" value="Proton-linked_MCT"/>
</dbReference>
<keyword evidence="1" id="KW-0812">Transmembrane</keyword>
<gene>
    <name evidence="2" type="primary">MCH4_4</name>
    <name evidence="2" type="ORF">Cantr_06710</name>
</gene>
<feature type="transmembrane region" description="Helical" evidence="1">
    <location>
        <begin position="150"/>
        <end position="169"/>
    </location>
</feature>
<dbReference type="Proteomes" id="UP000253472">
    <property type="component" value="Unassembled WGS sequence"/>
</dbReference>
<keyword evidence="1" id="KW-1133">Transmembrane helix</keyword>
<feature type="transmembrane region" description="Helical" evidence="1">
    <location>
        <begin position="114"/>
        <end position="138"/>
    </location>
</feature>
<keyword evidence="1" id="KW-0472">Membrane</keyword>
<dbReference type="EMBL" id="QLNQ01000028">
    <property type="protein sequence ID" value="RCK57428.1"/>
    <property type="molecule type" value="Genomic_DNA"/>
</dbReference>
<keyword evidence="3" id="KW-1185">Reference proteome</keyword>
<sequence>MSPTESIQMTTVTVRHQVNAEPQSSASIESLSPIATVNQLYGEDNPDDYPDGGLKAYSVILGSFLGLIVNLGLINSIGAIQAYVSTHQLQDLPETSISWISPSTCPWHTPVVCIWQFILSFISLGIGNGLGMTPLIGVISHWFLKKRGNCTGLATSGGSVGGLIFPLMLRHSYTAYGLHGY</sequence>
<evidence type="ECO:0000313" key="3">
    <source>
        <dbReference type="Proteomes" id="UP000253472"/>
    </source>
</evidence>
<dbReference type="STRING" id="5486.A0A367XUY3"/>
<dbReference type="PANTHER" id="PTHR11360:SF177">
    <property type="entry name" value="RIBOFLAVIN TRANSPORTER MCH5"/>
    <property type="match status" value="1"/>
</dbReference>
<reference evidence="2 3" key="1">
    <citation type="submission" date="2018-06" db="EMBL/GenBank/DDBJ databases">
        <title>Whole genome sequencing of Candida tropicalis (genome annotated by CSBL at Korea University).</title>
        <authorList>
            <person name="Ahn J."/>
        </authorList>
    </citation>
    <scope>NUCLEOTIDE SEQUENCE [LARGE SCALE GENOMIC DNA]</scope>
    <source>
        <strain evidence="2 3">ATCC 20962</strain>
    </source>
</reference>
<evidence type="ECO:0000256" key="1">
    <source>
        <dbReference type="SAM" id="Phobius"/>
    </source>
</evidence>
<accession>A0A367XUY3</accession>
<evidence type="ECO:0000313" key="2">
    <source>
        <dbReference type="EMBL" id="RCK57428.1"/>
    </source>
</evidence>
<dbReference type="Gene3D" id="1.20.1250.20">
    <property type="entry name" value="MFS general substrate transporter like domains"/>
    <property type="match status" value="1"/>
</dbReference>
<proteinExistence type="predicted"/>
<dbReference type="GO" id="GO:0032218">
    <property type="term" value="P:riboflavin transport"/>
    <property type="evidence" value="ECO:0007669"/>
    <property type="project" value="TreeGrafter"/>
</dbReference>
<dbReference type="PANTHER" id="PTHR11360">
    <property type="entry name" value="MONOCARBOXYLATE TRANSPORTER"/>
    <property type="match status" value="1"/>
</dbReference>